<organism evidence="2 3">
    <name type="scientific">Mycetohabitans rhizoxinica (strain DSM 19002 / CIP 109453 / HKI 454)</name>
    <name type="common">Paraburkholderia rhizoxinica</name>
    <dbReference type="NCBI Taxonomy" id="882378"/>
    <lineage>
        <taxon>Bacteria</taxon>
        <taxon>Pseudomonadati</taxon>
        <taxon>Pseudomonadota</taxon>
        <taxon>Betaproteobacteria</taxon>
        <taxon>Burkholderiales</taxon>
        <taxon>Burkholderiaceae</taxon>
        <taxon>Mycetohabitans</taxon>
    </lineage>
</organism>
<evidence type="ECO:0000313" key="3">
    <source>
        <dbReference type="Proteomes" id="UP000007437"/>
    </source>
</evidence>
<dbReference type="KEGG" id="brh:RBRH_04025"/>
<gene>
    <name evidence="2" type="ordered locus">RBRH_04025</name>
</gene>
<evidence type="ECO:0000313" key="2">
    <source>
        <dbReference type="EMBL" id="CBW74222.1"/>
    </source>
</evidence>
<accession>E5ANP0</accession>
<dbReference type="STRING" id="882378.RBRH_04025"/>
<dbReference type="Proteomes" id="UP000007437">
    <property type="component" value="Chromosome"/>
</dbReference>
<dbReference type="EMBL" id="FR687359">
    <property type="protein sequence ID" value="CBW74222.1"/>
    <property type="molecule type" value="Genomic_DNA"/>
</dbReference>
<protein>
    <submittedName>
        <fullName evidence="2">Uncharacterized protein</fullName>
    </submittedName>
</protein>
<name>E5ANP0_MYCRK</name>
<dbReference type="AlphaFoldDB" id="E5ANP0"/>
<dbReference type="HOGENOM" id="CLU_2987879_0_0_4"/>
<feature type="region of interest" description="Disordered" evidence="1">
    <location>
        <begin position="1"/>
        <end position="23"/>
    </location>
</feature>
<sequence length="57" mass="6023">MVMSGKAGAAARRRGAPPRTAHAANSYQYIGPLTRRQSGACAIIAATGIERNVRRRG</sequence>
<evidence type="ECO:0000256" key="1">
    <source>
        <dbReference type="SAM" id="MobiDB-lite"/>
    </source>
</evidence>
<reference evidence="2 3" key="1">
    <citation type="journal article" date="2011" name="J. Bacteriol.">
        <title>Complete genome sequence of Burkholderia rhizoxinica, an endosymbiont of Rhizopus microsporus.</title>
        <authorList>
            <person name="Lackner G."/>
            <person name="Moebius N."/>
            <person name="Partida-Martinez L."/>
            <person name="Hertweck C."/>
        </authorList>
    </citation>
    <scope>NUCLEOTIDE SEQUENCE [LARGE SCALE GENOMIC DNA]</scope>
    <source>
        <strain evidence="3">DSM 19002 / CIP 109453 / HKI 454</strain>
    </source>
</reference>
<proteinExistence type="predicted"/>